<keyword evidence="2" id="KW-1003">Cell membrane</keyword>
<feature type="transmembrane region" description="Helical" evidence="6">
    <location>
        <begin position="20"/>
        <end position="52"/>
    </location>
</feature>
<evidence type="ECO:0000259" key="7">
    <source>
        <dbReference type="Pfam" id="PF00753"/>
    </source>
</evidence>
<gene>
    <name evidence="10" type="ORF">HZY91_06935</name>
</gene>
<feature type="transmembrane region" description="Helical" evidence="6">
    <location>
        <begin position="497"/>
        <end position="514"/>
    </location>
</feature>
<organism evidence="10 11">
    <name type="scientific">Facklamia lactis</name>
    <dbReference type="NCBI Taxonomy" id="2749967"/>
    <lineage>
        <taxon>Bacteria</taxon>
        <taxon>Bacillati</taxon>
        <taxon>Bacillota</taxon>
        <taxon>Bacilli</taxon>
        <taxon>Lactobacillales</taxon>
        <taxon>Aerococcaceae</taxon>
        <taxon>Facklamia</taxon>
    </lineage>
</organism>
<dbReference type="NCBIfam" id="TIGR00360">
    <property type="entry name" value="ComEC_N-term"/>
    <property type="match status" value="1"/>
</dbReference>
<evidence type="ECO:0000256" key="3">
    <source>
        <dbReference type="ARBA" id="ARBA00022692"/>
    </source>
</evidence>
<feature type="transmembrane region" description="Helical" evidence="6">
    <location>
        <begin position="286"/>
        <end position="306"/>
    </location>
</feature>
<evidence type="ECO:0000259" key="8">
    <source>
        <dbReference type="Pfam" id="PF03772"/>
    </source>
</evidence>
<dbReference type="InterPro" id="IPR004797">
    <property type="entry name" value="Competence_ComEC/Rec2"/>
</dbReference>
<protein>
    <submittedName>
        <fullName evidence="10">DNA internalization-related competence protein ComEC/Rec2</fullName>
    </submittedName>
</protein>
<keyword evidence="3 6" id="KW-0812">Transmembrane</keyword>
<dbReference type="Pfam" id="PF13567">
    <property type="entry name" value="DUF4131"/>
    <property type="match status" value="1"/>
</dbReference>
<evidence type="ECO:0000259" key="9">
    <source>
        <dbReference type="Pfam" id="PF13567"/>
    </source>
</evidence>
<feature type="domain" description="DUF4131" evidence="9">
    <location>
        <begin position="41"/>
        <end position="194"/>
    </location>
</feature>
<dbReference type="CDD" id="cd07731">
    <property type="entry name" value="ComA-like_MBL-fold"/>
    <property type="match status" value="1"/>
</dbReference>
<dbReference type="InterPro" id="IPR004477">
    <property type="entry name" value="ComEC_N"/>
</dbReference>
<dbReference type="RefSeq" id="WP_197115552.1">
    <property type="nucleotide sequence ID" value="NZ_JACBXQ010000004.1"/>
</dbReference>
<feature type="domain" description="Metallo-beta-lactamase" evidence="7">
    <location>
        <begin position="525"/>
        <end position="733"/>
    </location>
</feature>
<feature type="transmembrane region" description="Helical" evidence="6">
    <location>
        <begin position="318"/>
        <end position="340"/>
    </location>
</feature>
<dbReference type="NCBIfam" id="TIGR00361">
    <property type="entry name" value="ComEC_Rec2"/>
    <property type="match status" value="1"/>
</dbReference>
<dbReference type="Pfam" id="PF03772">
    <property type="entry name" value="Competence"/>
    <property type="match status" value="1"/>
</dbReference>
<evidence type="ECO:0000256" key="1">
    <source>
        <dbReference type="ARBA" id="ARBA00004651"/>
    </source>
</evidence>
<dbReference type="PANTHER" id="PTHR30619:SF7">
    <property type="entry name" value="BETA-LACTAMASE DOMAIN PROTEIN"/>
    <property type="match status" value="1"/>
</dbReference>
<keyword evidence="4 6" id="KW-1133">Transmembrane helix</keyword>
<dbReference type="Proteomes" id="UP000721415">
    <property type="component" value="Unassembled WGS sequence"/>
</dbReference>
<dbReference type="Gene3D" id="3.60.15.10">
    <property type="entry name" value="Ribonuclease Z/Hydroxyacylglutathione hydrolase-like"/>
    <property type="match status" value="1"/>
</dbReference>
<keyword evidence="11" id="KW-1185">Reference proteome</keyword>
<dbReference type="InterPro" id="IPR025405">
    <property type="entry name" value="DUF4131"/>
</dbReference>
<dbReference type="SUPFAM" id="SSF56281">
    <property type="entry name" value="Metallo-hydrolase/oxidoreductase"/>
    <property type="match status" value="1"/>
</dbReference>
<comment type="subcellular location">
    <subcellularLocation>
        <location evidence="1">Cell membrane</location>
        <topology evidence="1">Multi-pass membrane protein</topology>
    </subcellularLocation>
</comment>
<evidence type="ECO:0000256" key="5">
    <source>
        <dbReference type="ARBA" id="ARBA00023136"/>
    </source>
</evidence>
<dbReference type="InterPro" id="IPR036866">
    <property type="entry name" value="RibonucZ/Hydroxyglut_hydro"/>
</dbReference>
<dbReference type="InterPro" id="IPR035681">
    <property type="entry name" value="ComA-like_MBL"/>
</dbReference>
<dbReference type="EMBL" id="JACBXQ010000004">
    <property type="protein sequence ID" value="MBG9986628.1"/>
    <property type="molecule type" value="Genomic_DNA"/>
</dbReference>
<evidence type="ECO:0000313" key="11">
    <source>
        <dbReference type="Proteomes" id="UP000721415"/>
    </source>
</evidence>
<feature type="domain" description="ComEC/Rec2-related protein" evidence="8">
    <location>
        <begin position="232"/>
        <end position="488"/>
    </location>
</feature>
<sequence>MRQVMVKIDKFFSQLEYHWFFILSMVVAWLLLIENKTEIFALIFGVILLRIWYLKRPLVLLLTLACLFGISFRVYKINSNRAAEKLLHLDEQADTVQLMIQPDQVTQTETYLSGKAWLKLKGEEKFERPIIFTYWFQSNDRWQSYPFTERITVIEGEGSFSYPDSARNFGDFDYRTYLQDQAIIWQLEMAKIEKVSDIQPEGLSSWPIIRMKLTRFLRRLAHYDLVALHNKLLFNLESETYKKYKLKFAMLGILHYFSISGFHLNYLRRHFNEGLLRIGVDPTGAFYITVVFLFFYACLISWPIGVVRSLGVYYSRSFLAYFNLSFSHMDVMAIVCLMTLFFNPFLLHNLGFVFSFLMSFLLVIQKDNGKESKENSFDNLFMCLLFSWPLLLNTRFEWNVMQLLVLVLLGWVFEKWIMPGMLVLTILLILGQWFSICDEVIFCLSNLFSYCWESVSLSWLMDMTNFVHGIASPWEILLLLGGAIYWVYERPTKPRKAYLAVAVTYILVFFIFPLCDLSTRLTVIDVGQGDALLFQTSFKQGAWLVDTGGKRSWQGDQQIQEGFADKNLLPALKAQGISSLRGVIITHPDIDHVGNIIQLAEKIPIDSIFVSQYTEGDPFWQTIQGKLPSSTKICVIRPGEMTHLAGGAISIFSLKEERALSANDTSLLCLIRIQHHTLLNMGDLSTEQELVLIKEYPDLRADMLKVGHHGSRTSTSENLLRHLQVKLAFISAGVDNSYGHPHSEVIDRLENQQVKFYSTHSEGAIQLKYHPWWGWSLKTALAVDK</sequence>
<feature type="transmembrane region" description="Helical" evidence="6">
    <location>
        <begin position="58"/>
        <end position="75"/>
    </location>
</feature>
<reference evidence="10 11" key="1">
    <citation type="submission" date="2020-07" db="EMBL/GenBank/DDBJ databases">
        <title>Facklamia lactis sp. nov., isolated from raw milk.</title>
        <authorList>
            <person name="Doll E.V."/>
            <person name="Huptas C."/>
            <person name="Staib L."/>
            <person name="Wenning M."/>
            <person name="Scherer S."/>
        </authorList>
    </citation>
    <scope>NUCLEOTIDE SEQUENCE [LARGE SCALE GENOMIC DNA]</scope>
    <source>
        <strain evidence="10 11">DSM 111018</strain>
    </source>
</reference>
<evidence type="ECO:0000256" key="4">
    <source>
        <dbReference type="ARBA" id="ARBA00022989"/>
    </source>
</evidence>
<feature type="transmembrane region" description="Helical" evidence="6">
    <location>
        <begin position="466"/>
        <end position="488"/>
    </location>
</feature>
<dbReference type="InterPro" id="IPR001279">
    <property type="entry name" value="Metallo-B-lactamas"/>
</dbReference>
<dbReference type="Pfam" id="PF00753">
    <property type="entry name" value="Lactamase_B"/>
    <property type="match status" value="1"/>
</dbReference>
<dbReference type="PANTHER" id="PTHR30619">
    <property type="entry name" value="DNA INTERNALIZATION/COMPETENCE PROTEIN COMEC/REC2"/>
    <property type="match status" value="1"/>
</dbReference>
<feature type="transmembrane region" description="Helical" evidence="6">
    <location>
        <begin position="248"/>
        <end position="266"/>
    </location>
</feature>
<dbReference type="InterPro" id="IPR052159">
    <property type="entry name" value="Competence_DNA_uptake"/>
</dbReference>
<evidence type="ECO:0000256" key="2">
    <source>
        <dbReference type="ARBA" id="ARBA00022475"/>
    </source>
</evidence>
<feature type="transmembrane region" description="Helical" evidence="6">
    <location>
        <begin position="346"/>
        <end position="364"/>
    </location>
</feature>
<keyword evidence="5 6" id="KW-0472">Membrane</keyword>
<accession>A0ABS0LR53</accession>
<evidence type="ECO:0000313" key="10">
    <source>
        <dbReference type="EMBL" id="MBG9986628.1"/>
    </source>
</evidence>
<name>A0ABS0LR53_9LACT</name>
<evidence type="ECO:0000256" key="6">
    <source>
        <dbReference type="SAM" id="Phobius"/>
    </source>
</evidence>
<comment type="caution">
    <text evidence="10">The sequence shown here is derived from an EMBL/GenBank/DDBJ whole genome shotgun (WGS) entry which is preliminary data.</text>
</comment>
<proteinExistence type="predicted"/>